<dbReference type="PANTHER" id="PTHR33867:SF1">
    <property type="entry name" value="RIBOSOME MATURATION FACTOR RIMP"/>
    <property type="match status" value="1"/>
</dbReference>
<dbReference type="SUPFAM" id="SSF74942">
    <property type="entry name" value="YhbC-like, C-terminal domain"/>
    <property type="match status" value="1"/>
</dbReference>
<dbReference type="Pfam" id="PF17384">
    <property type="entry name" value="DUF150_C"/>
    <property type="match status" value="1"/>
</dbReference>
<dbReference type="InterPro" id="IPR003728">
    <property type="entry name" value="Ribosome_maturation_RimP"/>
</dbReference>
<proteinExistence type="inferred from homology"/>
<dbReference type="Gene3D" id="3.30.300.70">
    <property type="entry name" value="RimP-like superfamily, N-terminal"/>
    <property type="match status" value="1"/>
</dbReference>
<dbReference type="SUPFAM" id="SSF75420">
    <property type="entry name" value="YhbC-like, N-terminal domain"/>
    <property type="match status" value="1"/>
</dbReference>
<dbReference type="InterPro" id="IPR035956">
    <property type="entry name" value="RimP_N_sf"/>
</dbReference>
<evidence type="ECO:0000313" key="7">
    <source>
        <dbReference type="Proteomes" id="UP001482231"/>
    </source>
</evidence>
<comment type="similarity">
    <text evidence="3">Belongs to the RimP family.</text>
</comment>
<gene>
    <name evidence="3 6" type="primary">rimP</name>
    <name evidence="6" type="ORF">V6E02_12750</name>
</gene>
<evidence type="ECO:0000256" key="2">
    <source>
        <dbReference type="ARBA" id="ARBA00022517"/>
    </source>
</evidence>
<dbReference type="RefSeq" id="WP_347309186.1">
    <property type="nucleotide sequence ID" value="NZ_JBAJEX010000019.1"/>
</dbReference>
<dbReference type="Pfam" id="PF02576">
    <property type="entry name" value="RimP_N"/>
    <property type="match status" value="1"/>
</dbReference>
<evidence type="ECO:0000313" key="6">
    <source>
        <dbReference type="EMBL" id="MEO1768074.1"/>
    </source>
</evidence>
<name>A0ABV0EHI1_9BURK</name>
<dbReference type="InterPro" id="IPR028989">
    <property type="entry name" value="RimP_N"/>
</dbReference>
<evidence type="ECO:0000259" key="5">
    <source>
        <dbReference type="Pfam" id="PF17384"/>
    </source>
</evidence>
<organism evidence="6 7">
    <name type="scientific">Thiobacter aerophilum</name>
    <dbReference type="NCBI Taxonomy" id="3121275"/>
    <lineage>
        <taxon>Bacteria</taxon>
        <taxon>Pseudomonadati</taxon>
        <taxon>Pseudomonadota</taxon>
        <taxon>Betaproteobacteria</taxon>
        <taxon>Burkholderiales</taxon>
        <taxon>Thiobacteraceae</taxon>
        <taxon>Thiobacter</taxon>
    </lineage>
</organism>
<comment type="function">
    <text evidence="3">Required for maturation of 30S ribosomal subunits.</text>
</comment>
<dbReference type="HAMAP" id="MF_01077">
    <property type="entry name" value="RimP"/>
    <property type="match status" value="1"/>
</dbReference>
<keyword evidence="1 3" id="KW-0963">Cytoplasm</keyword>
<dbReference type="Gene3D" id="2.30.30.180">
    <property type="entry name" value="Ribosome maturation factor RimP, C-terminal domain"/>
    <property type="match status" value="1"/>
</dbReference>
<evidence type="ECO:0000256" key="3">
    <source>
        <dbReference type="HAMAP-Rule" id="MF_01077"/>
    </source>
</evidence>
<dbReference type="CDD" id="cd01734">
    <property type="entry name" value="YlxS_C"/>
    <property type="match status" value="1"/>
</dbReference>
<dbReference type="InterPro" id="IPR036847">
    <property type="entry name" value="RimP_C_sf"/>
</dbReference>
<feature type="domain" description="Ribosome maturation factor RimP C-terminal" evidence="5">
    <location>
        <begin position="78"/>
        <end position="142"/>
    </location>
</feature>
<comment type="subcellular location">
    <subcellularLocation>
        <location evidence="3">Cytoplasm</location>
    </subcellularLocation>
</comment>
<comment type="caution">
    <text evidence="6">The sequence shown here is derived from an EMBL/GenBank/DDBJ whole genome shotgun (WGS) entry which is preliminary data.</text>
</comment>
<dbReference type="EMBL" id="JBAJEX010000019">
    <property type="protein sequence ID" value="MEO1768074.1"/>
    <property type="molecule type" value="Genomic_DNA"/>
</dbReference>
<protein>
    <recommendedName>
        <fullName evidence="3">Ribosome maturation factor RimP</fullName>
    </recommendedName>
</protein>
<dbReference type="NCBIfam" id="NF000929">
    <property type="entry name" value="PRK00092.2-1"/>
    <property type="match status" value="1"/>
</dbReference>
<evidence type="ECO:0000259" key="4">
    <source>
        <dbReference type="Pfam" id="PF02576"/>
    </source>
</evidence>
<keyword evidence="2 3" id="KW-0690">Ribosome biogenesis</keyword>
<evidence type="ECO:0000256" key="1">
    <source>
        <dbReference type="ARBA" id="ARBA00022490"/>
    </source>
</evidence>
<accession>A0ABV0EHI1</accession>
<feature type="domain" description="Ribosome maturation factor RimP N-terminal" evidence="4">
    <location>
        <begin position="8"/>
        <end position="75"/>
    </location>
</feature>
<dbReference type="Proteomes" id="UP001482231">
    <property type="component" value="Unassembled WGS sequence"/>
</dbReference>
<sequence length="143" mass="16074">MDLQALFEKTLPGLGYELVDLELSNRGRLVRLFIDKPGGITIDDCVRVSNHLTRLLAVELDYDYDRLEVSSPGLDRPLKKVADFERFAGERAQVKLRVPVEGRRNVTGVLKGVHDGVLEMDVDGMLKTFELANIDKARLIPNI</sequence>
<reference evidence="6 7" key="1">
    <citation type="submission" date="2024-02" db="EMBL/GenBank/DDBJ databases">
        <title>New thermophilic sulfur-oxidizing bacteria from a hot springs of the Uzon caldera (Kamchatka, Russia).</title>
        <authorList>
            <person name="Dukat A.M."/>
            <person name="Elcheninov A.G."/>
            <person name="Frolov E.N."/>
        </authorList>
    </citation>
    <scope>NUCLEOTIDE SEQUENCE [LARGE SCALE GENOMIC DNA]</scope>
    <source>
        <strain evidence="6 7">AK1</strain>
    </source>
</reference>
<keyword evidence="7" id="KW-1185">Reference proteome</keyword>
<dbReference type="InterPro" id="IPR028998">
    <property type="entry name" value="RimP_C"/>
</dbReference>
<dbReference type="PANTHER" id="PTHR33867">
    <property type="entry name" value="RIBOSOME MATURATION FACTOR RIMP"/>
    <property type="match status" value="1"/>
</dbReference>